<accession>A0A7W3JH48</accession>
<dbReference type="Proteomes" id="UP000321154">
    <property type="component" value="Unassembled WGS sequence"/>
</dbReference>
<reference evidence="1 3" key="1">
    <citation type="submission" date="2019-07" db="EMBL/GenBank/DDBJ databases">
        <title>Whole genome shotgun sequence of Frigoribacterium faeni NBRC 103066.</title>
        <authorList>
            <person name="Hosoyama A."/>
            <person name="Uohara A."/>
            <person name="Ohji S."/>
            <person name="Ichikawa N."/>
        </authorList>
    </citation>
    <scope>NUCLEOTIDE SEQUENCE [LARGE SCALE GENOMIC DNA]</scope>
    <source>
        <strain evidence="1 3">NBRC 103066</strain>
    </source>
</reference>
<organism evidence="2 4">
    <name type="scientific">Frigoribacterium faeni</name>
    <dbReference type="NCBI Taxonomy" id="145483"/>
    <lineage>
        <taxon>Bacteria</taxon>
        <taxon>Bacillati</taxon>
        <taxon>Actinomycetota</taxon>
        <taxon>Actinomycetes</taxon>
        <taxon>Micrococcales</taxon>
        <taxon>Microbacteriaceae</taxon>
        <taxon>Frigoribacterium</taxon>
    </lineage>
</organism>
<reference evidence="2 4" key="2">
    <citation type="submission" date="2020-07" db="EMBL/GenBank/DDBJ databases">
        <title>Sequencing the genomes of 1000 actinobacteria strains.</title>
        <authorList>
            <person name="Klenk H.-P."/>
        </authorList>
    </citation>
    <scope>NUCLEOTIDE SEQUENCE [LARGE SCALE GENOMIC DNA]</scope>
    <source>
        <strain evidence="2 4">DSM 10309</strain>
    </source>
</reference>
<evidence type="ECO:0000313" key="3">
    <source>
        <dbReference type="Proteomes" id="UP000321154"/>
    </source>
</evidence>
<gene>
    <name evidence="2" type="ORF">FB463_000912</name>
    <name evidence="1" type="ORF">FFA01_06060</name>
</gene>
<evidence type="ECO:0000313" key="1">
    <source>
        <dbReference type="EMBL" id="GEK82297.1"/>
    </source>
</evidence>
<evidence type="ECO:0000313" key="2">
    <source>
        <dbReference type="EMBL" id="MBA8812688.1"/>
    </source>
</evidence>
<dbReference type="AlphaFoldDB" id="A0A7W3JH48"/>
<dbReference type="RefSeq" id="WP_146852864.1">
    <property type="nucleotide sequence ID" value="NZ_BAAAHR010000002.1"/>
</dbReference>
<protein>
    <submittedName>
        <fullName evidence="2">Uncharacterized protein</fullName>
    </submittedName>
</protein>
<proteinExistence type="predicted"/>
<dbReference type="OrthoDB" id="5121941at2"/>
<sequence length="107" mass="11873">MNHMETEALLIQVAAIDSRTVSDLTVAAWQAVLADMSYADAEQAHIAHRRNNPGIYLEPGHLIQQKCIARQRHQEIHGVHPAPPAGKRWAVDVIESVPDTDLPELRA</sequence>
<evidence type="ECO:0000313" key="4">
    <source>
        <dbReference type="Proteomes" id="UP000522688"/>
    </source>
</evidence>
<dbReference type="EMBL" id="BJUV01000004">
    <property type="protein sequence ID" value="GEK82297.1"/>
    <property type="molecule type" value="Genomic_DNA"/>
</dbReference>
<dbReference type="Proteomes" id="UP000522688">
    <property type="component" value="Unassembled WGS sequence"/>
</dbReference>
<dbReference type="EMBL" id="JACGWW010000001">
    <property type="protein sequence ID" value="MBA8812688.1"/>
    <property type="molecule type" value="Genomic_DNA"/>
</dbReference>
<name>A0A7W3JH48_9MICO</name>
<keyword evidence="3" id="KW-1185">Reference proteome</keyword>
<comment type="caution">
    <text evidence="2">The sequence shown here is derived from an EMBL/GenBank/DDBJ whole genome shotgun (WGS) entry which is preliminary data.</text>
</comment>